<keyword evidence="12 16" id="KW-0472">Membrane</keyword>
<keyword evidence="13" id="KW-1015">Disulfide bond</keyword>
<comment type="subunit">
    <text evidence="4">May function both as a monomer and a homodimer.</text>
</comment>
<protein>
    <submittedName>
        <fullName evidence="18">Endoplasmic reticulum membrane-associated oxidoreductin</fullName>
    </submittedName>
</protein>
<keyword evidence="16" id="KW-0812">Transmembrane</keyword>
<dbReference type="VEuPathDB" id="MicrosporidiaDB:Eint_040110"/>
<evidence type="ECO:0000256" key="11">
    <source>
        <dbReference type="ARBA" id="ARBA00023002"/>
    </source>
</evidence>
<dbReference type="PANTHER" id="PTHR12613">
    <property type="entry name" value="ERO1-RELATED"/>
    <property type="match status" value="1"/>
</dbReference>
<dbReference type="GO" id="GO:0005789">
    <property type="term" value="C:endoplasmic reticulum membrane"/>
    <property type="evidence" value="ECO:0007669"/>
    <property type="project" value="UniProtKB-SubCell"/>
</dbReference>
<reference evidence="18 19" key="2">
    <citation type="journal article" date="2012" name="Proc. Natl. Acad. Sci. U.S.A.">
        <title>Gain and loss of multiple functionally related, horizontally transferred genes in the reduced genomes of two microsporidian parasites.</title>
        <authorList>
            <person name="Pombert J.-F."/>
            <person name="Selman M."/>
            <person name="Burki F."/>
            <person name="Bardell F.T."/>
            <person name="Farinelli L."/>
            <person name="Solter L.F."/>
            <person name="Whitman D.W."/>
            <person name="Weiss L.M."/>
            <person name="Corradi N."/>
            <person name="Keeling P.J."/>
        </authorList>
    </citation>
    <scope>NUCLEOTIDE SEQUENCE [LARGE SCALE GENOMIC DNA]</scope>
    <source>
        <strain evidence="18 19">ATCC 50506</strain>
    </source>
</reference>
<dbReference type="Proteomes" id="UP000002313">
    <property type="component" value="Chromosome IV"/>
</dbReference>
<keyword evidence="19" id="KW-1185">Reference proteome</keyword>
<reference evidence="18 19" key="1">
    <citation type="journal article" date="2010" name="Nat. Commun.">
        <title>The complete sequence of the smallest known nuclear genome from the microsporidian Encephalitozoon intestinalis.</title>
        <authorList>
            <person name="Corradi N."/>
            <person name="Pombert J.-F."/>
            <person name="Farinelli L."/>
            <person name="Didier E.S."/>
            <person name="Keeling P.J."/>
        </authorList>
    </citation>
    <scope>NUCLEOTIDE SEQUENCE [LARGE SCALE GENOMIC DNA]</scope>
    <source>
        <strain evidence="18 19">ATCC 50506</strain>
    </source>
</reference>
<dbReference type="HOGENOM" id="CLU_065181_0_0_1"/>
<comment type="similarity">
    <text evidence="3">Belongs to the EROs family.</text>
</comment>
<dbReference type="GO" id="GO:0034975">
    <property type="term" value="P:protein folding in endoplasmic reticulum"/>
    <property type="evidence" value="ECO:0007669"/>
    <property type="project" value="InterPro"/>
</dbReference>
<evidence type="ECO:0000256" key="16">
    <source>
        <dbReference type="SAM" id="Phobius"/>
    </source>
</evidence>
<evidence type="ECO:0000256" key="8">
    <source>
        <dbReference type="ARBA" id="ARBA00022824"/>
    </source>
</evidence>
<dbReference type="SUPFAM" id="SSF110019">
    <property type="entry name" value="ERO1-like"/>
    <property type="match status" value="1"/>
</dbReference>
<comment type="subcellular location">
    <subcellularLocation>
        <location evidence="2">Endoplasmic reticulum membrane</location>
        <topology evidence="2">Peripheral membrane protein</topology>
        <orientation evidence="2">Lumenal side</orientation>
    </subcellularLocation>
</comment>
<evidence type="ECO:0000256" key="15">
    <source>
        <dbReference type="ARBA" id="ARBA00023284"/>
    </source>
</evidence>
<dbReference type="GO" id="GO:0071949">
    <property type="term" value="F:FAD binding"/>
    <property type="evidence" value="ECO:0007669"/>
    <property type="project" value="InterPro"/>
</dbReference>
<keyword evidence="10" id="KW-0249">Electron transport</keyword>
<dbReference type="RefSeq" id="XP_003072663.1">
    <property type="nucleotide sequence ID" value="XM_003072617.1"/>
</dbReference>
<evidence type="ECO:0000256" key="17">
    <source>
        <dbReference type="SAM" id="SignalP"/>
    </source>
</evidence>
<dbReference type="GO" id="GO:0016972">
    <property type="term" value="F:thiol oxidase activity"/>
    <property type="evidence" value="ECO:0007669"/>
    <property type="project" value="InterPro"/>
</dbReference>
<dbReference type="GO" id="GO:0015035">
    <property type="term" value="F:protein-disulfide reductase activity"/>
    <property type="evidence" value="ECO:0007669"/>
    <property type="project" value="InterPro"/>
</dbReference>
<dbReference type="GeneID" id="9699079"/>
<dbReference type="EMBL" id="CP001945">
    <property type="protein sequence ID" value="ADM11303.1"/>
    <property type="molecule type" value="Genomic_DNA"/>
</dbReference>
<evidence type="ECO:0000256" key="4">
    <source>
        <dbReference type="ARBA" id="ARBA00011802"/>
    </source>
</evidence>
<evidence type="ECO:0000256" key="2">
    <source>
        <dbReference type="ARBA" id="ARBA00004367"/>
    </source>
</evidence>
<dbReference type="AlphaFoldDB" id="E0S6G8"/>
<accession>E0S6G8</accession>
<evidence type="ECO:0000256" key="6">
    <source>
        <dbReference type="ARBA" id="ARBA00022630"/>
    </source>
</evidence>
<evidence type="ECO:0000313" key="19">
    <source>
        <dbReference type="Proteomes" id="UP000002313"/>
    </source>
</evidence>
<keyword evidence="7 17" id="KW-0732">Signal</keyword>
<evidence type="ECO:0000256" key="13">
    <source>
        <dbReference type="ARBA" id="ARBA00023157"/>
    </source>
</evidence>
<dbReference type="KEGG" id="ein:Eint_040110"/>
<dbReference type="InterPro" id="IPR037192">
    <property type="entry name" value="ERO1-like_sf"/>
</dbReference>
<evidence type="ECO:0000256" key="9">
    <source>
        <dbReference type="ARBA" id="ARBA00022827"/>
    </source>
</evidence>
<proteinExistence type="inferred from homology"/>
<feature type="signal peptide" evidence="17">
    <location>
        <begin position="1"/>
        <end position="17"/>
    </location>
</feature>
<keyword evidence="8" id="KW-0256">Endoplasmic reticulum</keyword>
<keyword evidence="11" id="KW-0560">Oxidoreductase</keyword>
<evidence type="ECO:0000256" key="10">
    <source>
        <dbReference type="ARBA" id="ARBA00022982"/>
    </source>
</evidence>
<evidence type="ECO:0000256" key="1">
    <source>
        <dbReference type="ARBA" id="ARBA00001974"/>
    </source>
</evidence>
<keyword evidence="15" id="KW-0676">Redox-active center</keyword>
<dbReference type="InterPro" id="IPR007266">
    <property type="entry name" value="Ero1"/>
</dbReference>
<evidence type="ECO:0000256" key="7">
    <source>
        <dbReference type="ARBA" id="ARBA00022729"/>
    </source>
</evidence>
<keyword evidence="14" id="KW-0325">Glycoprotein</keyword>
<gene>
    <name evidence="18" type="ORF">Eint_040110</name>
</gene>
<dbReference type="PANTHER" id="PTHR12613:SF0">
    <property type="entry name" value="ERO1-LIKE PROTEIN"/>
    <property type="match status" value="1"/>
</dbReference>
<evidence type="ECO:0000256" key="5">
    <source>
        <dbReference type="ARBA" id="ARBA00022448"/>
    </source>
</evidence>
<sequence length="325" mass="37499">MLWTLGTLLITIAALNPDQIDLSISRVNNTTYRTLEKLVSKDSYSLVKTKDLGEFSSPSKCTLLSCLIKKSSIFNEEYINLLEVKEAYTGYKTNDGSAETWRKIWEISGEDSLLPTLVSGLQFSIFTHLSSFHKKFFTVYFPNPALFHKKFQDKHRLNFYLTYLLLRNCVGGIDMDCPEMDKDLLDVVQTIRAQGSTNWVRQTLDLEKTIQRVDKMIDLLKNINCEKCQLWGTIQLKGLRAALKVFSGSSNLDNLERFFLANLFMRLSVSVRENIKLRRYKFPLLVSVSLYWMEILSFATSFLIILLVSRVRNKFKSKIALKSCM</sequence>
<keyword evidence="9" id="KW-0274">FAD</keyword>
<name>E0S6G8_ENCIT</name>
<evidence type="ECO:0000256" key="3">
    <source>
        <dbReference type="ARBA" id="ARBA00008277"/>
    </source>
</evidence>
<evidence type="ECO:0000256" key="12">
    <source>
        <dbReference type="ARBA" id="ARBA00023136"/>
    </source>
</evidence>
<dbReference type="OrthoDB" id="269384at2759"/>
<evidence type="ECO:0000256" key="14">
    <source>
        <dbReference type="ARBA" id="ARBA00023180"/>
    </source>
</evidence>
<keyword evidence="5" id="KW-0813">Transport</keyword>
<organism evidence="18 19">
    <name type="scientific">Encephalitozoon intestinalis (strain ATCC 50506)</name>
    <name type="common">Microsporidian parasite</name>
    <name type="synonym">Septata intestinalis</name>
    <dbReference type="NCBI Taxonomy" id="876142"/>
    <lineage>
        <taxon>Eukaryota</taxon>
        <taxon>Fungi</taxon>
        <taxon>Fungi incertae sedis</taxon>
        <taxon>Microsporidia</taxon>
        <taxon>Unikaryonidae</taxon>
        <taxon>Encephalitozoon</taxon>
    </lineage>
</organism>
<feature type="chain" id="PRO_5003140032" evidence="17">
    <location>
        <begin position="18"/>
        <end position="325"/>
    </location>
</feature>
<keyword evidence="6" id="KW-0285">Flavoprotein</keyword>
<feature type="transmembrane region" description="Helical" evidence="16">
    <location>
        <begin position="282"/>
        <end position="308"/>
    </location>
</feature>
<dbReference type="Pfam" id="PF04137">
    <property type="entry name" value="ERO1"/>
    <property type="match status" value="1"/>
</dbReference>
<keyword evidence="16" id="KW-1133">Transmembrane helix</keyword>
<comment type="cofactor">
    <cofactor evidence="1">
        <name>FAD</name>
        <dbReference type="ChEBI" id="CHEBI:57692"/>
    </cofactor>
</comment>
<evidence type="ECO:0000313" key="18">
    <source>
        <dbReference type="EMBL" id="ADM11303.1"/>
    </source>
</evidence>